<gene>
    <name evidence="13" type="ORF">O0I10_002329</name>
</gene>
<evidence type="ECO:0000259" key="12">
    <source>
        <dbReference type="PROSITE" id="PS51873"/>
    </source>
</evidence>
<proteinExistence type="predicted"/>
<evidence type="ECO:0000256" key="5">
    <source>
        <dbReference type="ARBA" id="ARBA00022737"/>
    </source>
</evidence>
<dbReference type="Pfam" id="PF00097">
    <property type="entry name" value="zf-C3HC4"/>
    <property type="match status" value="1"/>
</dbReference>
<keyword evidence="5" id="KW-0677">Repeat</keyword>
<keyword evidence="3" id="KW-0808">Transferase</keyword>
<dbReference type="InterPro" id="IPR013083">
    <property type="entry name" value="Znf_RING/FYVE/PHD"/>
</dbReference>
<dbReference type="PROSITE" id="PS51873">
    <property type="entry name" value="TRIAD"/>
    <property type="match status" value="1"/>
</dbReference>
<evidence type="ECO:0000256" key="2">
    <source>
        <dbReference type="ARBA" id="ARBA00012251"/>
    </source>
</evidence>
<evidence type="ECO:0000313" key="13">
    <source>
        <dbReference type="EMBL" id="KAJ8661998.1"/>
    </source>
</evidence>
<dbReference type="InterPro" id="IPR018957">
    <property type="entry name" value="Znf_C3HC4_RING-type"/>
</dbReference>
<feature type="domain" description="RING-type" evidence="11">
    <location>
        <begin position="129"/>
        <end position="180"/>
    </location>
</feature>
<protein>
    <recommendedName>
        <fullName evidence="2">RBR-type E3 ubiquitin transferase</fullName>
        <ecNumber evidence="2">2.3.2.31</ecNumber>
    </recommendedName>
</protein>
<dbReference type="InterPro" id="IPR001841">
    <property type="entry name" value="Znf_RING"/>
</dbReference>
<keyword evidence="4" id="KW-0479">Metal-binding</keyword>
<dbReference type="EMBL" id="JARTCD010000006">
    <property type="protein sequence ID" value="KAJ8661998.1"/>
    <property type="molecule type" value="Genomic_DNA"/>
</dbReference>
<keyword evidence="7" id="KW-0833">Ubl conjugation pathway</keyword>
<dbReference type="GeneID" id="83209747"/>
<comment type="caution">
    <text evidence="13">The sequence shown here is derived from an EMBL/GenBank/DDBJ whole genome shotgun (WGS) entry which is preliminary data.</text>
</comment>
<evidence type="ECO:0000256" key="10">
    <source>
        <dbReference type="SAM" id="MobiDB-lite"/>
    </source>
</evidence>
<keyword evidence="6 9" id="KW-0863">Zinc-finger</keyword>
<dbReference type="Pfam" id="PF26200">
    <property type="entry name" value="Rcat_RNF216"/>
    <property type="match status" value="1"/>
</dbReference>
<dbReference type="PROSITE" id="PS50089">
    <property type="entry name" value="ZF_RING_2"/>
    <property type="match status" value="1"/>
</dbReference>
<dbReference type="Proteomes" id="UP001234581">
    <property type="component" value="Unassembled WGS sequence"/>
</dbReference>
<sequence>MKIIDSSKRNSNLVSEFEHIGQYLHTIEENKQVNKLPEHAASSSSSQPPPVPPKTSGINWRFVSWNNASLSSRASSPFKEWRVSKNNTVRKSTASSSSSSSATTPSLSSTTPSSTPSSSCGSPNQKKECMICFDDFEEKEIFHTSQCQHYMCRQCLTTYLTTYTEARHDDYSRIPCPGHQCKEGSFDSQDIVSRVMSPTAADAWWFKIIRRDVLESYGYCPYSDCKAMFELDEAELEQQRLNRAAAQQTPATTRAGFTKTLFRRRLRRQSQPPPQPQRTMVECPKCHRGICLWCEHPWHDDYCKEKPTGRWRRKHDVSEMLLQNEMNRQNSIAARQLALQQGWTRCPHCREVIARSYGCNAIKCRCGYEFCYLCGSRSRSHNCLGKCHQLTAQQVQELRNKMYEKSSSEMGKKRFGSA</sequence>
<evidence type="ECO:0000256" key="4">
    <source>
        <dbReference type="ARBA" id="ARBA00022723"/>
    </source>
</evidence>
<comment type="catalytic activity">
    <reaction evidence="1">
        <text>[E2 ubiquitin-conjugating enzyme]-S-ubiquitinyl-L-cysteine + [acceptor protein]-L-lysine = [E2 ubiquitin-conjugating enzyme]-L-cysteine + [acceptor protein]-N(6)-ubiquitinyl-L-lysine.</text>
        <dbReference type="EC" id="2.3.2.31"/>
    </reaction>
</comment>
<dbReference type="EC" id="2.3.2.31" evidence="2"/>
<dbReference type="GO" id="GO:0061630">
    <property type="term" value="F:ubiquitin protein ligase activity"/>
    <property type="evidence" value="ECO:0007669"/>
    <property type="project" value="UniProtKB-EC"/>
</dbReference>
<organism evidence="13 14">
    <name type="scientific">Lichtheimia ornata</name>
    <dbReference type="NCBI Taxonomy" id="688661"/>
    <lineage>
        <taxon>Eukaryota</taxon>
        <taxon>Fungi</taxon>
        <taxon>Fungi incertae sedis</taxon>
        <taxon>Mucoromycota</taxon>
        <taxon>Mucoromycotina</taxon>
        <taxon>Mucoromycetes</taxon>
        <taxon>Mucorales</taxon>
        <taxon>Lichtheimiaceae</taxon>
        <taxon>Lichtheimia</taxon>
    </lineage>
</organism>
<evidence type="ECO:0000259" key="11">
    <source>
        <dbReference type="PROSITE" id="PS50089"/>
    </source>
</evidence>
<reference evidence="13 14" key="1">
    <citation type="submission" date="2023-03" db="EMBL/GenBank/DDBJ databases">
        <title>Genome sequence of Lichtheimia ornata CBS 291.66.</title>
        <authorList>
            <person name="Mohabir J.T."/>
            <person name="Shea T.P."/>
            <person name="Kurbessoian T."/>
            <person name="Berby B."/>
            <person name="Fontaine J."/>
            <person name="Livny J."/>
            <person name="Gnirke A."/>
            <person name="Stajich J.E."/>
            <person name="Cuomo C.A."/>
        </authorList>
    </citation>
    <scope>NUCLEOTIDE SEQUENCE [LARGE SCALE GENOMIC DNA]</scope>
    <source>
        <strain evidence="13">CBS 291.66</strain>
    </source>
</reference>
<dbReference type="SUPFAM" id="SSF57850">
    <property type="entry name" value="RING/U-box"/>
    <property type="match status" value="2"/>
</dbReference>
<evidence type="ECO:0000256" key="1">
    <source>
        <dbReference type="ARBA" id="ARBA00001798"/>
    </source>
</evidence>
<dbReference type="InterPro" id="IPR044066">
    <property type="entry name" value="TRIAD_supradom"/>
</dbReference>
<feature type="domain" description="RING-type" evidence="12">
    <location>
        <begin position="125"/>
        <end position="391"/>
    </location>
</feature>
<keyword evidence="8" id="KW-0862">Zinc</keyword>
<dbReference type="InterPro" id="IPR031127">
    <property type="entry name" value="E3_UB_ligase_RBR"/>
</dbReference>
<dbReference type="RefSeq" id="XP_058346911.1">
    <property type="nucleotide sequence ID" value="XM_058482413.1"/>
</dbReference>
<accession>A0AAD7V9S3</accession>
<dbReference type="InterPro" id="IPR017907">
    <property type="entry name" value="Znf_RING_CS"/>
</dbReference>
<dbReference type="PANTHER" id="PTHR11685">
    <property type="entry name" value="RBR FAMILY RING FINGER AND IBR DOMAIN-CONTAINING"/>
    <property type="match status" value="1"/>
</dbReference>
<dbReference type="Gene3D" id="3.30.40.10">
    <property type="entry name" value="Zinc/RING finger domain, C3HC4 (zinc finger)"/>
    <property type="match status" value="1"/>
</dbReference>
<evidence type="ECO:0000256" key="6">
    <source>
        <dbReference type="ARBA" id="ARBA00022771"/>
    </source>
</evidence>
<evidence type="ECO:0000256" key="7">
    <source>
        <dbReference type="ARBA" id="ARBA00022786"/>
    </source>
</evidence>
<evidence type="ECO:0000256" key="9">
    <source>
        <dbReference type="PROSITE-ProRule" id="PRU00175"/>
    </source>
</evidence>
<evidence type="ECO:0000313" key="14">
    <source>
        <dbReference type="Proteomes" id="UP001234581"/>
    </source>
</evidence>
<feature type="compositionally biased region" description="Low complexity" evidence="10">
    <location>
        <begin position="92"/>
        <end position="119"/>
    </location>
</feature>
<dbReference type="GO" id="GO:0008270">
    <property type="term" value="F:zinc ion binding"/>
    <property type="evidence" value="ECO:0007669"/>
    <property type="project" value="UniProtKB-KW"/>
</dbReference>
<dbReference type="Pfam" id="PF01485">
    <property type="entry name" value="IBR"/>
    <property type="match status" value="1"/>
</dbReference>
<feature type="region of interest" description="Disordered" evidence="10">
    <location>
        <begin position="34"/>
        <end position="57"/>
    </location>
</feature>
<feature type="region of interest" description="Disordered" evidence="10">
    <location>
        <begin position="86"/>
        <end position="124"/>
    </location>
</feature>
<dbReference type="CDD" id="cd22584">
    <property type="entry name" value="Rcat_RBR_unk"/>
    <property type="match status" value="1"/>
</dbReference>
<dbReference type="InterPro" id="IPR002867">
    <property type="entry name" value="IBR_dom"/>
</dbReference>
<name>A0AAD7V9S3_9FUNG</name>
<dbReference type="GO" id="GO:0016567">
    <property type="term" value="P:protein ubiquitination"/>
    <property type="evidence" value="ECO:0007669"/>
    <property type="project" value="InterPro"/>
</dbReference>
<evidence type="ECO:0000256" key="3">
    <source>
        <dbReference type="ARBA" id="ARBA00022679"/>
    </source>
</evidence>
<dbReference type="SMART" id="SM00647">
    <property type="entry name" value="IBR"/>
    <property type="match status" value="2"/>
</dbReference>
<dbReference type="Gene3D" id="1.20.120.1750">
    <property type="match status" value="1"/>
</dbReference>
<dbReference type="PROSITE" id="PS00518">
    <property type="entry name" value="ZF_RING_1"/>
    <property type="match status" value="1"/>
</dbReference>
<dbReference type="AlphaFoldDB" id="A0AAD7V9S3"/>
<evidence type="ECO:0000256" key="8">
    <source>
        <dbReference type="ARBA" id="ARBA00022833"/>
    </source>
</evidence>
<keyword evidence="14" id="KW-1185">Reference proteome</keyword>